<dbReference type="Pfam" id="PF13715">
    <property type="entry name" value="CarbopepD_reg_2"/>
    <property type="match status" value="1"/>
</dbReference>
<dbReference type="AlphaFoldDB" id="A0A4R2GF83"/>
<evidence type="ECO:0000256" key="11">
    <source>
        <dbReference type="ARBA" id="ARBA00023237"/>
    </source>
</evidence>
<dbReference type="EMBL" id="SLWK01000012">
    <property type="protein sequence ID" value="TCO06806.1"/>
    <property type="molecule type" value="Genomic_DNA"/>
</dbReference>
<dbReference type="SUPFAM" id="SSF49464">
    <property type="entry name" value="Carboxypeptidase regulatory domain-like"/>
    <property type="match status" value="1"/>
</dbReference>
<dbReference type="GO" id="GO:0009279">
    <property type="term" value="C:cell outer membrane"/>
    <property type="evidence" value="ECO:0007669"/>
    <property type="project" value="UniProtKB-SubCell"/>
</dbReference>
<feature type="chain" id="PRO_5020850168" evidence="13">
    <location>
        <begin position="20"/>
        <end position="803"/>
    </location>
</feature>
<keyword evidence="9 12" id="KW-0798">TonB box</keyword>
<comment type="similarity">
    <text evidence="12">Belongs to the TonB-dependent receptor family.</text>
</comment>
<dbReference type="RefSeq" id="WP_132434602.1">
    <property type="nucleotide sequence ID" value="NZ_SLWK01000012.1"/>
</dbReference>
<reference evidence="16 17" key="1">
    <citation type="submission" date="2019-03" db="EMBL/GenBank/DDBJ databases">
        <title>Genomic Encyclopedia of Type Strains, Phase IV (KMG-IV): sequencing the most valuable type-strain genomes for metagenomic binning, comparative biology and taxonomic classification.</title>
        <authorList>
            <person name="Goeker M."/>
        </authorList>
    </citation>
    <scope>NUCLEOTIDE SEQUENCE [LARGE SCALE GENOMIC DNA]</scope>
    <source>
        <strain evidence="16 17">DSM 24179</strain>
    </source>
</reference>
<evidence type="ECO:0000256" key="4">
    <source>
        <dbReference type="ARBA" id="ARBA00022496"/>
    </source>
</evidence>
<dbReference type="InterPro" id="IPR000531">
    <property type="entry name" value="Beta-barrel_TonB"/>
</dbReference>
<dbReference type="Pfam" id="PF00593">
    <property type="entry name" value="TonB_dep_Rec_b-barrel"/>
    <property type="match status" value="1"/>
</dbReference>
<evidence type="ECO:0000256" key="3">
    <source>
        <dbReference type="ARBA" id="ARBA00022452"/>
    </source>
</evidence>
<evidence type="ECO:0000256" key="9">
    <source>
        <dbReference type="ARBA" id="ARBA00023077"/>
    </source>
</evidence>
<dbReference type="Gene3D" id="2.60.40.1120">
    <property type="entry name" value="Carboxypeptidase-like, regulatory domain"/>
    <property type="match status" value="1"/>
</dbReference>
<dbReference type="Gene3D" id="2.170.130.10">
    <property type="entry name" value="TonB-dependent receptor, plug domain"/>
    <property type="match status" value="1"/>
</dbReference>
<dbReference type="InterPro" id="IPR012910">
    <property type="entry name" value="Plug_dom"/>
</dbReference>
<dbReference type="Proteomes" id="UP000295221">
    <property type="component" value="Unassembled WGS sequence"/>
</dbReference>
<dbReference type="InterPro" id="IPR039426">
    <property type="entry name" value="TonB-dep_rcpt-like"/>
</dbReference>
<dbReference type="OrthoDB" id="9761152at2"/>
<evidence type="ECO:0000256" key="8">
    <source>
        <dbReference type="ARBA" id="ARBA00023065"/>
    </source>
</evidence>
<accession>A0A4R2GF83</accession>
<keyword evidence="7" id="KW-0408">Iron</keyword>
<gene>
    <name evidence="16" type="ORF">EV194_11228</name>
</gene>
<keyword evidence="8" id="KW-0406">Ion transport</keyword>
<protein>
    <submittedName>
        <fullName evidence="16">Iron complex outermembrane receptor protein</fullName>
    </submittedName>
</protein>
<dbReference type="GO" id="GO:0015344">
    <property type="term" value="F:siderophore uptake transmembrane transporter activity"/>
    <property type="evidence" value="ECO:0007669"/>
    <property type="project" value="TreeGrafter"/>
</dbReference>
<evidence type="ECO:0000256" key="5">
    <source>
        <dbReference type="ARBA" id="ARBA00022692"/>
    </source>
</evidence>
<dbReference type="InterPro" id="IPR037066">
    <property type="entry name" value="Plug_dom_sf"/>
</dbReference>
<evidence type="ECO:0000256" key="7">
    <source>
        <dbReference type="ARBA" id="ARBA00023004"/>
    </source>
</evidence>
<dbReference type="InterPro" id="IPR008969">
    <property type="entry name" value="CarboxyPept-like_regulatory"/>
</dbReference>
<keyword evidence="3" id="KW-1134">Transmembrane beta strand</keyword>
<evidence type="ECO:0000259" key="14">
    <source>
        <dbReference type="Pfam" id="PF00593"/>
    </source>
</evidence>
<dbReference type="PANTHER" id="PTHR32552:SF68">
    <property type="entry name" value="FERRICHROME OUTER MEMBRANE TRANSPORTER_PHAGE RECEPTOR"/>
    <property type="match status" value="1"/>
</dbReference>
<keyword evidence="17" id="KW-1185">Reference proteome</keyword>
<evidence type="ECO:0000256" key="2">
    <source>
        <dbReference type="ARBA" id="ARBA00022448"/>
    </source>
</evidence>
<keyword evidence="16" id="KW-0675">Receptor</keyword>
<evidence type="ECO:0000259" key="15">
    <source>
        <dbReference type="Pfam" id="PF07715"/>
    </source>
</evidence>
<evidence type="ECO:0000313" key="17">
    <source>
        <dbReference type="Proteomes" id="UP000295221"/>
    </source>
</evidence>
<keyword evidence="11" id="KW-0998">Cell outer membrane</keyword>
<sequence length="803" mass="90996">MRKIVFILLLICTVSFSMAGQYRFEGSVVDENREPLSGAVLILDGQRSAVSGNDGRFTFGRITAGNYNLSVSFLGFDTYSAVINITGDVDREIQLNPRSHLTSEVVVSAYRAGLNSPVAHTNIRGEDLRRISVIDDLPFLLQMSPSLVATSETGIGVGYTGFRIRGSDPTRINVTVNGIPLNDSESQGVFWVNMPDFAGSVEEVQIQRGVGTSSHGAAAFGATVNFRTTTDAFEPFAEVASTAGSYNTFRNSVRLGTGLLNDRFSFEGRYSNLQSDGYIYNAFSDHESIYLSGTYHMNHSFLKFNVIHGDQKTGISWWGVPQEMLSVNRRYNPAGVYTDLDGNEQYYRNQTDNYIQTHYQLFYSHAFSNRTDMTAALHYTRGDGYYEQYRQNQSFANYGLPNVFIGDEEITRTDLVRQKWLGNDFYGTVFSINSQLLPNVSVSGGGGWNRYDGDHFGNIIWARHATNMEKDHEWYFNNGTKTDYNVFGKLNYRINNLNTFIDLQVRGIDYEMTGIDDNLDDLSQNHSFAFFNPKAGVFYEINPNHQSYVSLGISNREPTRTNFKDANLDPDATPLPERLYNVEAGYNFLTPSLSANVNFFYMYYQDQLVPTGEKSSVGYDIMTNVDESYRAGVEVQWAWRPLPSFRWDANFTLSRNIIRDFVETATDYDDDWNEIERVTQLGDTDIAYSPSVIAGSILTWNFFGNASLGLNSKYVGEQYFDNTSSSARQLDAYLVHNLSLKYQLKTSWSKGVEFQLMVNNLTNLKYESNAYGGNWYEQGVENTWAYYYPMAPRHLMGQMVIRF</sequence>
<evidence type="ECO:0000313" key="16">
    <source>
        <dbReference type="EMBL" id="TCO06806.1"/>
    </source>
</evidence>
<evidence type="ECO:0000256" key="12">
    <source>
        <dbReference type="RuleBase" id="RU003357"/>
    </source>
</evidence>
<name>A0A4R2GF83_9BACT</name>
<evidence type="ECO:0000256" key="13">
    <source>
        <dbReference type="SAM" id="SignalP"/>
    </source>
</evidence>
<feature type="domain" description="TonB-dependent receptor-like beta-barrel" evidence="14">
    <location>
        <begin position="331"/>
        <end position="761"/>
    </location>
</feature>
<keyword evidence="2" id="KW-0813">Transport</keyword>
<proteinExistence type="inferred from homology"/>
<comment type="subcellular location">
    <subcellularLocation>
        <location evidence="1">Cell outer membrane</location>
        <topology evidence="1">Multi-pass membrane protein</topology>
    </subcellularLocation>
</comment>
<keyword evidence="6 13" id="KW-0732">Signal</keyword>
<dbReference type="SUPFAM" id="SSF56935">
    <property type="entry name" value="Porins"/>
    <property type="match status" value="1"/>
</dbReference>
<dbReference type="InterPro" id="IPR036942">
    <property type="entry name" value="Beta-barrel_TonB_sf"/>
</dbReference>
<dbReference type="Pfam" id="PF07715">
    <property type="entry name" value="Plug"/>
    <property type="match status" value="1"/>
</dbReference>
<keyword evidence="5" id="KW-0812">Transmembrane</keyword>
<dbReference type="Gene3D" id="2.40.170.20">
    <property type="entry name" value="TonB-dependent receptor, beta-barrel domain"/>
    <property type="match status" value="1"/>
</dbReference>
<organism evidence="16 17">
    <name type="scientific">Natronoflexus pectinivorans</name>
    <dbReference type="NCBI Taxonomy" id="682526"/>
    <lineage>
        <taxon>Bacteria</taxon>
        <taxon>Pseudomonadati</taxon>
        <taxon>Bacteroidota</taxon>
        <taxon>Bacteroidia</taxon>
        <taxon>Marinilabiliales</taxon>
        <taxon>Marinilabiliaceae</taxon>
        <taxon>Natronoflexus</taxon>
    </lineage>
</organism>
<evidence type="ECO:0000256" key="10">
    <source>
        <dbReference type="ARBA" id="ARBA00023136"/>
    </source>
</evidence>
<comment type="caution">
    <text evidence="16">The sequence shown here is derived from an EMBL/GenBank/DDBJ whole genome shotgun (WGS) entry which is preliminary data.</text>
</comment>
<dbReference type="PANTHER" id="PTHR32552">
    <property type="entry name" value="FERRICHROME IRON RECEPTOR-RELATED"/>
    <property type="match status" value="1"/>
</dbReference>
<evidence type="ECO:0000256" key="1">
    <source>
        <dbReference type="ARBA" id="ARBA00004571"/>
    </source>
</evidence>
<feature type="signal peptide" evidence="13">
    <location>
        <begin position="1"/>
        <end position="19"/>
    </location>
</feature>
<keyword evidence="10 12" id="KW-0472">Membrane</keyword>
<keyword evidence="4" id="KW-0410">Iron transport</keyword>
<feature type="domain" description="TonB-dependent receptor plug" evidence="15">
    <location>
        <begin position="115"/>
        <end position="222"/>
    </location>
</feature>
<evidence type="ECO:0000256" key="6">
    <source>
        <dbReference type="ARBA" id="ARBA00022729"/>
    </source>
</evidence>